<gene>
    <name evidence="2" type="ORF">AB8U03_05815</name>
</gene>
<keyword evidence="1" id="KW-0812">Transmembrane</keyword>
<reference evidence="2 3" key="1">
    <citation type="submission" date="2024-08" db="EMBL/GenBank/DDBJ databases">
        <title>Clostridium lapicellarii sp. nov., and Clostridium renhuaiense sp. nov., two species isolated from the mud in a fermentation cellar used for producing sauce-flavour Chinese liquors.</title>
        <authorList>
            <person name="Yang F."/>
            <person name="Wang H."/>
            <person name="Chen L.Q."/>
            <person name="Zhou N."/>
            <person name="Lu J.J."/>
            <person name="Pu X.X."/>
            <person name="Wan B."/>
            <person name="Wang L."/>
            <person name="Liu S.J."/>
        </authorList>
    </citation>
    <scope>NUCLEOTIDE SEQUENCE [LARGE SCALE GENOMIC DNA]</scope>
    <source>
        <strain evidence="2 3">MT-5</strain>
    </source>
</reference>
<feature type="transmembrane region" description="Helical" evidence="1">
    <location>
        <begin position="6"/>
        <end position="25"/>
    </location>
</feature>
<evidence type="ECO:0000313" key="2">
    <source>
        <dbReference type="EMBL" id="MEY7999728.1"/>
    </source>
</evidence>
<keyword evidence="1" id="KW-1133">Transmembrane helix</keyword>
<dbReference type="EMBL" id="JBGEWD010000004">
    <property type="protein sequence ID" value="MEY7999728.1"/>
    <property type="molecule type" value="Genomic_DNA"/>
</dbReference>
<organism evidence="2 3">
    <name type="scientific">Clostridium moutaii</name>
    <dbReference type="NCBI Taxonomy" id="3240932"/>
    <lineage>
        <taxon>Bacteria</taxon>
        <taxon>Bacillati</taxon>
        <taxon>Bacillota</taxon>
        <taxon>Clostridia</taxon>
        <taxon>Eubacteriales</taxon>
        <taxon>Clostridiaceae</taxon>
        <taxon>Clostridium</taxon>
    </lineage>
</organism>
<keyword evidence="1" id="KW-0472">Membrane</keyword>
<keyword evidence="3" id="KW-1185">Reference proteome</keyword>
<evidence type="ECO:0000313" key="3">
    <source>
        <dbReference type="Proteomes" id="UP001564657"/>
    </source>
</evidence>
<accession>A0ABV4BSE6</accession>
<sequence length="152" mass="17482">MKEQLLSLLVEFILGVVGIIGSYVLKKVSDVVEEQRQSLIARKGMDDYNHALIVARGMYYVLEGEFSSAKKSGDTKRSEMNRRLLQISPNLTQDELDAINKQVCNATDREIDQQLFQLAELKETQSRVWQQLTQLQQENIRLKQIIANTQKQ</sequence>
<evidence type="ECO:0000256" key="1">
    <source>
        <dbReference type="SAM" id="Phobius"/>
    </source>
</evidence>
<protein>
    <submittedName>
        <fullName evidence="2">Uncharacterized protein</fullName>
    </submittedName>
</protein>
<dbReference type="RefSeq" id="WP_369703615.1">
    <property type="nucleotide sequence ID" value="NZ_JBGEWD010000004.1"/>
</dbReference>
<proteinExistence type="predicted"/>
<comment type="caution">
    <text evidence="2">The sequence shown here is derived from an EMBL/GenBank/DDBJ whole genome shotgun (WGS) entry which is preliminary data.</text>
</comment>
<name>A0ABV4BSE6_9CLOT</name>
<dbReference type="Proteomes" id="UP001564657">
    <property type="component" value="Unassembled WGS sequence"/>
</dbReference>